<dbReference type="AlphaFoldDB" id="C1LE65"/>
<dbReference type="EMBL" id="FN317262">
    <property type="protein sequence ID" value="CAX72993.1"/>
    <property type="molecule type" value="mRNA"/>
</dbReference>
<name>C1LE65_SCHJA</name>
<reference evidence="1" key="1">
    <citation type="journal article" date="2009" name="Nature">
        <title>The Schistosoma japonicum genome reveals features of host-parasite interplay.</title>
        <authorList>
            <person name="Liu F."/>
            <person name="Zhou Y."/>
            <person name="Wang Z.Q."/>
            <person name="Lu G."/>
            <person name="Zheng H."/>
            <person name="Brindley P.J."/>
            <person name="McManus D.P."/>
            <person name="Blair D."/>
            <person name="Zhang Q.H."/>
            <person name="Zhong Y."/>
            <person name="Wang S."/>
            <person name="Han Z.G."/>
            <person name="Chen Z."/>
        </authorList>
    </citation>
    <scope>NUCLEOTIDE SEQUENCE</scope>
    <source>
        <strain evidence="1">Anhui</strain>
    </source>
</reference>
<sequence length="31" mass="3385">MAYTTCIFLLAAFALSGNNGKRITKSAFDCR</sequence>
<proteinExistence type="evidence at transcript level"/>
<reference evidence="1" key="2">
    <citation type="submission" date="2009-03" db="EMBL/GenBank/DDBJ databases">
        <authorList>
            <person name="Gang L."/>
        </authorList>
    </citation>
    <scope>NUCLEOTIDE SEQUENCE</scope>
    <source>
        <strain evidence="1">Anhui</strain>
    </source>
</reference>
<protein>
    <submittedName>
        <fullName evidence="1">Hypotheticial protein</fullName>
    </submittedName>
</protein>
<accession>C1LE65</accession>
<organism evidence="1">
    <name type="scientific">Schistosoma japonicum</name>
    <name type="common">Blood fluke</name>
    <dbReference type="NCBI Taxonomy" id="6182"/>
    <lineage>
        <taxon>Eukaryota</taxon>
        <taxon>Metazoa</taxon>
        <taxon>Spiralia</taxon>
        <taxon>Lophotrochozoa</taxon>
        <taxon>Platyhelminthes</taxon>
        <taxon>Trematoda</taxon>
        <taxon>Digenea</taxon>
        <taxon>Strigeidida</taxon>
        <taxon>Schistosomatoidea</taxon>
        <taxon>Schistosomatidae</taxon>
        <taxon>Schistosoma</taxon>
    </lineage>
</organism>
<evidence type="ECO:0000313" key="1">
    <source>
        <dbReference type="EMBL" id="CAX72993.1"/>
    </source>
</evidence>